<evidence type="ECO:0000256" key="2">
    <source>
        <dbReference type="ARBA" id="ARBA00023125"/>
    </source>
</evidence>
<keyword evidence="3" id="KW-0804">Transcription</keyword>
<dbReference type="InterPro" id="IPR037923">
    <property type="entry name" value="HTH-like"/>
</dbReference>
<evidence type="ECO:0000256" key="3">
    <source>
        <dbReference type="ARBA" id="ARBA00023163"/>
    </source>
</evidence>
<dbReference type="SMART" id="SM00342">
    <property type="entry name" value="HTH_ARAC"/>
    <property type="match status" value="1"/>
</dbReference>
<proteinExistence type="predicted"/>
<dbReference type="PRINTS" id="PR00032">
    <property type="entry name" value="HTHARAC"/>
</dbReference>
<dbReference type="PROSITE" id="PS01124">
    <property type="entry name" value="HTH_ARAC_FAMILY_2"/>
    <property type="match status" value="1"/>
</dbReference>
<protein>
    <submittedName>
        <fullName evidence="5">Helix-turn-helix transcriptional regulator</fullName>
    </submittedName>
</protein>
<dbReference type="InterPro" id="IPR009057">
    <property type="entry name" value="Homeodomain-like_sf"/>
</dbReference>
<dbReference type="Proteomes" id="UP000595498">
    <property type="component" value="Chromosome"/>
</dbReference>
<keyword evidence="1" id="KW-0805">Transcription regulation</keyword>
<dbReference type="InterPro" id="IPR020449">
    <property type="entry name" value="Tscrpt_reg_AraC-type_HTH"/>
</dbReference>
<keyword evidence="2" id="KW-0238">DNA-binding</keyword>
<dbReference type="PANTHER" id="PTHR43280">
    <property type="entry name" value="ARAC-FAMILY TRANSCRIPTIONAL REGULATOR"/>
    <property type="match status" value="1"/>
</dbReference>
<organism evidence="5 6">
    <name type="scientific">Sphingobacterium multivorum</name>
    <dbReference type="NCBI Taxonomy" id="28454"/>
    <lineage>
        <taxon>Bacteria</taxon>
        <taxon>Pseudomonadati</taxon>
        <taxon>Bacteroidota</taxon>
        <taxon>Sphingobacteriia</taxon>
        <taxon>Sphingobacteriales</taxon>
        <taxon>Sphingobacteriaceae</taxon>
        <taxon>Sphingobacterium</taxon>
    </lineage>
</organism>
<dbReference type="SUPFAM" id="SSF51215">
    <property type="entry name" value="Regulatory protein AraC"/>
    <property type="match status" value="1"/>
</dbReference>
<dbReference type="PROSITE" id="PS00041">
    <property type="entry name" value="HTH_ARAC_FAMILY_1"/>
    <property type="match status" value="1"/>
</dbReference>
<dbReference type="SUPFAM" id="SSF46689">
    <property type="entry name" value="Homeodomain-like"/>
    <property type="match status" value="2"/>
</dbReference>
<name>A0ABX7CJ56_SPHMU</name>
<dbReference type="InterPro" id="IPR018060">
    <property type="entry name" value="HTH_AraC"/>
</dbReference>
<dbReference type="Gene3D" id="1.10.10.60">
    <property type="entry name" value="Homeodomain-like"/>
    <property type="match status" value="2"/>
</dbReference>
<keyword evidence="6" id="KW-1185">Reference proteome</keyword>
<dbReference type="PANTHER" id="PTHR43280:SF10">
    <property type="entry name" value="REGULATORY PROTEIN POCR"/>
    <property type="match status" value="1"/>
</dbReference>
<gene>
    <name evidence="5" type="ORF">I6I98_17360</name>
</gene>
<dbReference type="EMBL" id="CP068224">
    <property type="protein sequence ID" value="QQT52031.1"/>
    <property type="molecule type" value="Genomic_DNA"/>
</dbReference>
<reference evidence="5 6" key="1">
    <citation type="submission" date="2021-01" db="EMBL/GenBank/DDBJ databases">
        <title>FDA dAtabase for Regulatory Grade micrObial Sequences (FDA-ARGOS): Supporting development and validation of Infectious Disease Dx tests.</title>
        <authorList>
            <person name="Sproer C."/>
            <person name="Gronow S."/>
            <person name="Severitt S."/>
            <person name="Schroder I."/>
            <person name="Tallon L."/>
            <person name="Sadzewicz L."/>
            <person name="Zhao X."/>
            <person name="Boylan J."/>
            <person name="Ott S."/>
            <person name="Bowen H."/>
            <person name="Vavikolanu K."/>
            <person name="Mehta A."/>
            <person name="Aluvathingal J."/>
            <person name="Nadendla S."/>
            <person name="Lowell S."/>
            <person name="Myers T."/>
            <person name="Yan Y."/>
            <person name="Sichtig H."/>
        </authorList>
    </citation>
    <scope>NUCLEOTIDE SEQUENCE [LARGE SCALE GENOMIC DNA]</scope>
    <source>
        <strain evidence="5 6">FDAARGOS_1141</strain>
    </source>
</reference>
<evidence type="ECO:0000256" key="1">
    <source>
        <dbReference type="ARBA" id="ARBA00023015"/>
    </source>
</evidence>
<dbReference type="InterPro" id="IPR018062">
    <property type="entry name" value="HTH_AraC-typ_CS"/>
</dbReference>
<evidence type="ECO:0000313" key="5">
    <source>
        <dbReference type="EMBL" id="QQT52031.1"/>
    </source>
</evidence>
<evidence type="ECO:0000259" key="4">
    <source>
        <dbReference type="PROSITE" id="PS01124"/>
    </source>
</evidence>
<evidence type="ECO:0000313" key="6">
    <source>
        <dbReference type="Proteomes" id="UP000595498"/>
    </source>
</evidence>
<feature type="domain" description="HTH araC/xylS-type" evidence="4">
    <location>
        <begin position="168"/>
        <end position="266"/>
    </location>
</feature>
<accession>A0ABX7CJ56</accession>
<dbReference type="Pfam" id="PF12833">
    <property type="entry name" value="HTH_18"/>
    <property type="match status" value="1"/>
</dbReference>
<sequence>MEQLSAGTYYGAINRKFNSNELLVSDAIYTLEKVDWHYHENPYFTFILEGNLLEGSKKGIHHCAAGDLLFHNWQDPHYNRKPDGCTRGFHIELSPHWHWNEMAALHLLEGNMDIHLPEVRLLFHKLFWESFDQDNSSGLAMDSLLLHVFSVLHRDRIVSERKVPQWVYTLRDYLRANFSIELNLTTISHTVDLHPVYLSREFSRYFGVTMGDYIRKLKVENAVLLLREPTLSLTEIGYQSGFADQSHFIRCFKSLFGSTPGEYRNKINA</sequence>